<feature type="domain" description="Activator of Hsp90 ATPase homologue 1/2-like C-terminal" evidence="2">
    <location>
        <begin position="28"/>
        <end position="136"/>
    </location>
</feature>
<dbReference type="Pfam" id="PF08327">
    <property type="entry name" value="AHSA1"/>
    <property type="match status" value="1"/>
</dbReference>
<dbReference type="AlphaFoldDB" id="A0A1I2DKW3"/>
<protein>
    <submittedName>
        <fullName evidence="3">Uncharacterized conserved protein YndB, AHSA1/START domain</fullName>
    </submittedName>
</protein>
<accession>A0A1I2DKW3</accession>
<dbReference type="OrthoDB" id="4549061at2"/>
<proteinExistence type="inferred from homology"/>
<dbReference type="InterPro" id="IPR013538">
    <property type="entry name" value="ASHA1/2-like_C"/>
</dbReference>
<dbReference type="Gene3D" id="3.30.530.20">
    <property type="match status" value="1"/>
</dbReference>
<comment type="similarity">
    <text evidence="1">Belongs to the AHA1 family.</text>
</comment>
<keyword evidence="4" id="KW-1185">Reference proteome</keyword>
<name>A0A1I2DKW3_9BACL</name>
<evidence type="ECO:0000259" key="2">
    <source>
        <dbReference type="Pfam" id="PF08327"/>
    </source>
</evidence>
<dbReference type="CDD" id="cd07814">
    <property type="entry name" value="SRPBCC_CalC_Aha1-like"/>
    <property type="match status" value="1"/>
</dbReference>
<evidence type="ECO:0000313" key="4">
    <source>
        <dbReference type="Proteomes" id="UP000198855"/>
    </source>
</evidence>
<reference evidence="4" key="1">
    <citation type="submission" date="2016-10" db="EMBL/GenBank/DDBJ databases">
        <authorList>
            <person name="Varghese N."/>
            <person name="Submissions S."/>
        </authorList>
    </citation>
    <scope>NUCLEOTIDE SEQUENCE [LARGE SCALE GENOMIC DNA]</scope>
    <source>
        <strain evidence="4">CGMCC 1.10784</strain>
    </source>
</reference>
<organism evidence="3 4">
    <name type="scientific">Paenibacillus catalpae</name>
    <dbReference type="NCBI Taxonomy" id="1045775"/>
    <lineage>
        <taxon>Bacteria</taxon>
        <taxon>Bacillati</taxon>
        <taxon>Bacillota</taxon>
        <taxon>Bacilli</taxon>
        <taxon>Bacillales</taxon>
        <taxon>Paenibacillaceae</taxon>
        <taxon>Paenibacillus</taxon>
    </lineage>
</organism>
<dbReference type="SUPFAM" id="SSF55961">
    <property type="entry name" value="Bet v1-like"/>
    <property type="match status" value="1"/>
</dbReference>
<gene>
    <name evidence="3" type="ORF">SAMN05216378_4152</name>
</gene>
<dbReference type="InterPro" id="IPR023393">
    <property type="entry name" value="START-like_dom_sf"/>
</dbReference>
<evidence type="ECO:0000256" key="1">
    <source>
        <dbReference type="ARBA" id="ARBA00006817"/>
    </source>
</evidence>
<dbReference type="RefSeq" id="WP_091188330.1">
    <property type="nucleotide sequence ID" value="NZ_FOMT01000004.1"/>
</dbReference>
<dbReference type="Proteomes" id="UP000198855">
    <property type="component" value="Unassembled WGS sequence"/>
</dbReference>
<evidence type="ECO:0000313" key="3">
    <source>
        <dbReference type="EMBL" id="SFE81087.1"/>
    </source>
</evidence>
<dbReference type="STRING" id="1045775.SAMN05216378_4152"/>
<dbReference type="EMBL" id="FOMT01000004">
    <property type="protein sequence ID" value="SFE81087.1"/>
    <property type="molecule type" value="Genomic_DNA"/>
</dbReference>
<sequence>MEAKPVGLTQAAGFQVGVRKTLAAEKGLIWSYLMSPAGLGIWLGKMNELDLAPKMKYRSEDGAVGEVRVVKPNEQIRLTWQPEGWDKPSTIQIRLIDATEGRTTVSFHQENLGNQQTRAQMKKRWEQSLDQLAGYIDTLNS</sequence>